<feature type="region of interest" description="Disordered" evidence="1">
    <location>
        <begin position="1"/>
        <end position="55"/>
    </location>
</feature>
<dbReference type="InParanoid" id="A0A2K1QM64"/>
<gene>
    <name evidence="2" type="ORF">CAC42_4482</name>
</gene>
<organism evidence="2 3">
    <name type="scientific">Sphaceloma murrayae</name>
    <dbReference type="NCBI Taxonomy" id="2082308"/>
    <lineage>
        <taxon>Eukaryota</taxon>
        <taxon>Fungi</taxon>
        <taxon>Dikarya</taxon>
        <taxon>Ascomycota</taxon>
        <taxon>Pezizomycotina</taxon>
        <taxon>Dothideomycetes</taxon>
        <taxon>Dothideomycetidae</taxon>
        <taxon>Myriangiales</taxon>
        <taxon>Elsinoaceae</taxon>
        <taxon>Sphaceloma</taxon>
    </lineage>
</organism>
<feature type="region of interest" description="Disordered" evidence="1">
    <location>
        <begin position="206"/>
        <end position="248"/>
    </location>
</feature>
<feature type="compositionally biased region" description="Acidic residues" evidence="1">
    <location>
        <begin position="26"/>
        <end position="38"/>
    </location>
</feature>
<dbReference type="AlphaFoldDB" id="A0A2K1QM64"/>
<dbReference type="OrthoDB" id="3888691at2759"/>
<name>A0A2K1QM64_9PEZI</name>
<keyword evidence="3" id="KW-1185">Reference proteome</keyword>
<comment type="caution">
    <text evidence="2">The sequence shown here is derived from an EMBL/GenBank/DDBJ whole genome shotgun (WGS) entry which is preliminary data.</text>
</comment>
<evidence type="ECO:0000313" key="3">
    <source>
        <dbReference type="Proteomes" id="UP000243797"/>
    </source>
</evidence>
<dbReference type="Proteomes" id="UP000243797">
    <property type="component" value="Unassembled WGS sequence"/>
</dbReference>
<proteinExistence type="predicted"/>
<reference evidence="2 3" key="1">
    <citation type="submission" date="2017-06" db="EMBL/GenBank/DDBJ databases">
        <title>Draft genome sequence of a variant of Elsinoe murrayae.</title>
        <authorList>
            <person name="Cheng Q."/>
        </authorList>
    </citation>
    <scope>NUCLEOTIDE SEQUENCE [LARGE SCALE GENOMIC DNA]</scope>
    <source>
        <strain evidence="2 3">CQ-2017a</strain>
    </source>
</reference>
<feature type="compositionally biased region" description="Basic and acidic residues" evidence="1">
    <location>
        <begin position="1"/>
        <end position="11"/>
    </location>
</feature>
<sequence>MRRLSRERGKAPDYGSANPPHHSDYNDADDDDDDDDDDGGHGGTIYPGAHPAEGKRYTSLHVSPESLYILDWEQLRRLVHRCKFWYEETMRDSTLVLTPVEHMQWVSSELQKLYERVNDYGGRRIEFVRLVGDHLMDDIEGPKGLGSTSKEQFEKTVLAVLNELQIAIKVDDFDFFYRLKELQHAQQNWKQRVALRRRRRKMTALRDPASLVSTKKSGEGVGEVPKDAHAGAQSKRISCQPSCDELVQ</sequence>
<evidence type="ECO:0000256" key="1">
    <source>
        <dbReference type="SAM" id="MobiDB-lite"/>
    </source>
</evidence>
<evidence type="ECO:0000313" key="2">
    <source>
        <dbReference type="EMBL" id="PNS16081.1"/>
    </source>
</evidence>
<protein>
    <submittedName>
        <fullName evidence="2">Uncharacterized protein</fullName>
    </submittedName>
</protein>
<dbReference type="EMBL" id="NKHZ01000060">
    <property type="protein sequence ID" value="PNS16081.1"/>
    <property type="molecule type" value="Genomic_DNA"/>
</dbReference>
<accession>A0A2K1QM64</accession>